<feature type="transmembrane region" description="Helical" evidence="6">
    <location>
        <begin position="40"/>
        <end position="64"/>
    </location>
</feature>
<evidence type="ECO:0000259" key="7">
    <source>
        <dbReference type="PROSITE" id="PS51296"/>
    </source>
</evidence>
<evidence type="ECO:0000256" key="5">
    <source>
        <dbReference type="ARBA" id="ARBA00023157"/>
    </source>
</evidence>
<dbReference type="GO" id="GO:0016705">
    <property type="term" value="F:oxidoreductase activity, acting on paired donors, with incorporation or reduction of molecular oxygen"/>
    <property type="evidence" value="ECO:0007669"/>
    <property type="project" value="UniProtKB-ARBA"/>
</dbReference>
<evidence type="ECO:0000256" key="1">
    <source>
        <dbReference type="ARBA" id="ARBA00022714"/>
    </source>
</evidence>
<keyword evidence="1" id="KW-0001">2Fe-2S</keyword>
<dbReference type="CDD" id="cd03467">
    <property type="entry name" value="Rieske"/>
    <property type="match status" value="1"/>
</dbReference>
<dbReference type="GO" id="GO:0004497">
    <property type="term" value="F:monooxygenase activity"/>
    <property type="evidence" value="ECO:0007669"/>
    <property type="project" value="UniProtKB-ARBA"/>
</dbReference>
<name>A0A326UBV1_THEHA</name>
<keyword evidence="5" id="KW-1015">Disulfide bond</keyword>
<dbReference type="GO" id="GO:0051537">
    <property type="term" value="F:2 iron, 2 sulfur cluster binding"/>
    <property type="evidence" value="ECO:0007669"/>
    <property type="project" value="UniProtKB-KW"/>
</dbReference>
<keyword evidence="6" id="KW-0472">Membrane</keyword>
<dbReference type="PROSITE" id="PS51296">
    <property type="entry name" value="RIESKE"/>
    <property type="match status" value="1"/>
</dbReference>
<evidence type="ECO:0000313" key="9">
    <source>
        <dbReference type="Proteomes" id="UP000248806"/>
    </source>
</evidence>
<dbReference type="EMBL" id="QKUF01000006">
    <property type="protein sequence ID" value="PZW31162.1"/>
    <property type="molecule type" value="Genomic_DNA"/>
</dbReference>
<keyword evidence="4" id="KW-0411">Iron-sulfur</keyword>
<dbReference type="InterPro" id="IPR036922">
    <property type="entry name" value="Rieske_2Fe-2S_sf"/>
</dbReference>
<dbReference type="GO" id="GO:0046872">
    <property type="term" value="F:metal ion binding"/>
    <property type="evidence" value="ECO:0007669"/>
    <property type="project" value="UniProtKB-KW"/>
</dbReference>
<proteinExistence type="predicted"/>
<dbReference type="RefSeq" id="WP_170142546.1">
    <property type="nucleotide sequence ID" value="NZ_BIFX01000003.1"/>
</dbReference>
<keyword evidence="6" id="KW-1133">Transmembrane helix</keyword>
<evidence type="ECO:0000256" key="3">
    <source>
        <dbReference type="ARBA" id="ARBA00023004"/>
    </source>
</evidence>
<comment type="caution">
    <text evidence="8">The sequence shown here is derived from an EMBL/GenBank/DDBJ whole genome shotgun (WGS) entry which is preliminary data.</text>
</comment>
<dbReference type="Gene3D" id="2.102.10.10">
    <property type="entry name" value="Rieske [2Fe-2S] iron-sulphur domain"/>
    <property type="match status" value="1"/>
</dbReference>
<dbReference type="PANTHER" id="PTHR10134">
    <property type="entry name" value="CYTOCHROME B-C1 COMPLEX SUBUNIT RIESKE, MITOCHONDRIAL"/>
    <property type="match status" value="1"/>
</dbReference>
<evidence type="ECO:0000256" key="6">
    <source>
        <dbReference type="SAM" id="Phobius"/>
    </source>
</evidence>
<gene>
    <name evidence="8" type="ORF">EI42_02259</name>
</gene>
<keyword evidence="6" id="KW-0812">Transmembrane</keyword>
<keyword evidence="9" id="KW-1185">Reference proteome</keyword>
<evidence type="ECO:0000256" key="2">
    <source>
        <dbReference type="ARBA" id="ARBA00022723"/>
    </source>
</evidence>
<dbReference type="Proteomes" id="UP000248806">
    <property type="component" value="Unassembled WGS sequence"/>
</dbReference>
<protein>
    <submittedName>
        <fullName evidence="8">Nitrite reductase/ring-hydroxylating ferredoxin subunit</fullName>
    </submittedName>
</protein>
<dbReference type="Pfam" id="PF00355">
    <property type="entry name" value="Rieske"/>
    <property type="match status" value="1"/>
</dbReference>
<evidence type="ECO:0000256" key="4">
    <source>
        <dbReference type="ARBA" id="ARBA00023014"/>
    </source>
</evidence>
<dbReference type="SUPFAM" id="SSF50022">
    <property type="entry name" value="ISP domain"/>
    <property type="match status" value="1"/>
</dbReference>
<sequence length="177" mass="19696">MIGRKDASNHQFQRNGRLSRWQALFPYHWDADEYVSRREVLRLAVIASGTLFAATAGIVGLSYLKPRGLKSKLQPIIRASDIPKGGVHYFNYPAADEQAILLHLPDGRFTAFSGRCTHLSCAVYYDEKEQVLHCPCHDGYFDPQSGAAIGGPPQRPLPRISIRQDGSMLYAVEVNPA</sequence>
<organism evidence="8 9">
    <name type="scientific">Thermosporothrix hazakensis</name>
    <dbReference type="NCBI Taxonomy" id="644383"/>
    <lineage>
        <taxon>Bacteria</taxon>
        <taxon>Bacillati</taxon>
        <taxon>Chloroflexota</taxon>
        <taxon>Ktedonobacteria</taxon>
        <taxon>Ktedonobacterales</taxon>
        <taxon>Thermosporotrichaceae</taxon>
        <taxon>Thermosporothrix</taxon>
    </lineage>
</organism>
<keyword evidence="3" id="KW-0408">Iron</keyword>
<dbReference type="InterPro" id="IPR017941">
    <property type="entry name" value="Rieske_2Fe-2S"/>
</dbReference>
<accession>A0A326UBV1</accession>
<feature type="domain" description="Rieske" evidence="7">
    <location>
        <begin position="74"/>
        <end position="171"/>
    </location>
</feature>
<dbReference type="InterPro" id="IPR014349">
    <property type="entry name" value="Rieske_Fe-S_prot"/>
</dbReference>
<dbReference type="AlphaFoldDB" id="A0A326UBV1"/>
<evidence type="ECO:0000313" key="8">
    <source>
        <dbReference type="EMBL" id="PZW31162.1"/>
    </source>
</evidence>
<reference evidence="8 9" key="1">
    <citation type="submission" date="2018-06" db="EMBL/GenBank/DDBJ databases">
        <title>Genomic Encyclopedia of Archaeal and Bacterial Type Strains, Phase II (KMG-II): from individual species to whole genera.</title>
        <authorList>
            <person name="Goeker M."/>
        </authorList>
    </citation>
    <scope>NUCLEOTIDE SEQUENCE [LARGE SCALE GENOMIC DNA]</scope>
    <source>
        <strain evidence="8 9">ATCC BAA-1881</strain>
    </source>
</reference>
<keyword evidence="2" id="KW-0479">Metal-binding</keyword>